<gene>
    <name evidence="1" type="ORF">COLO4_29417</name>
</gene>
<dbReference type="AlphaFoldDB" id="A0A1R3HEK8"/>
<accession>A0A1R3HEK8</accession>
<evidence type="ECO:0000313" key="1">
    <source>
        <dbReference type="EMBL" id="OMO68770.1"/>
    </source>
</evidence>
<dbReference type="Proteomes" id="UP000187203">
    <property type="component" value="Unassembled WGS sequence"/>
</dbReference>
<proteinExistence type="predicted"/>
<evidence type="ECO:0000313" key="2">
    <source>
        <dbReference type="Proteomes" id="UP000187203"/>
    </source>
</evidence>
<sequence>MTISNQVSVNYVEKEFITPKGIEEVVIAPKLLTGLEHTPIADEAAVAKVEEVRVEEGLDNEDQVHGLLNDEEVVVNGLGFEEVVIERDPFMKTVDIEDELKFQMQIGVKQSMIRRAKHAVVDVILRNFN</sequence>
<dbReference type="EMBL" id="AWUE01020348">
    <property type="protein sequence ID" value="OMO68770.1"/>
    <property type="molecule type" value="Genomic_DNA"/>
</dbReference>
<name>A0A1R3HEK8_9ROSI</name>
<keyword evidence="2" id="KW-1185">Reference proteome</keyword>
<reference evidence="2" key="1">
    <citation type="submission" date="2013-09" db="EMBL/GenBank/DDBJ databases">
        <title>Corchorus olitorius genome sequencing.</title>
        <authorList>
            <person name="Alam M."/>
            <person name="Haque M.S."/>
            <person name="Islam M.S."/>
            <person name="Emdad E.M."/>
            <person name="Islam M.M."/>
            <person name="Ahmed B."/>
            <person name="Halim A."/>
            <person name="Hossen Q.M.M."/>
            <person name="Hossain M.Z."/>
            <person name="Ahmed R."/>
            <person name="Khan M.M."/>
            <person name="Islam R."/>
            <person name="Rashid M.M."/>
            <person name="Khan S.A."/>
            <person name="Rahman M.S."/>
            <person name="Alam M."/>
            <person name="Yahiya A.S."/>
            <person name="Khan M.S."/>
            <person name="Azam M.S."/>
            <person name="Haque T."/>
            <person name="Lashkar M.Z.H."/>
            <person name="Akhand A.I."/>
            <person name="Morshed G."/>
            <person name="Roy S."/>
            <person name="Uddin K.S."/>
            <person name="Rabeya T."/>
            <person name="Hossain A.S."/>
            <person name="Chowdhury A."/>
            <person name="Snigdha A.R."/>
            <person name="Mortoza M.S."/>
            <person name="Matin S.A."/>
            <person name="Hoque S.M.E."/>
            <person name="Islam M.K."/>
            <person name="Roy D.K."/>
            <person name="Haider R."/>
            <person name="Moosa M.M."/>
            <person name="Elias S.M."/>
            <person name="Hasan A.M."/>
            <person name="Jahan S."/>
            <person name="Shafiuddin M."/>
            <person name="Mahmood N."/>
            <person name="Shommy N.S."/>
        </authorList>
    </citation>
    <scope>NUCLEOTIDE SEQUENCE [LARGE SCALE GENOMIC DNA]</scope>
    <source>
        <strain evidence="2">cv. O-4</strain>
    </source>
</reference>
<protein>
    <submittedName>
        <fullName evidence="1">Uncharacterized protein</fullName>
    </submittedName>
</protein>
<comment type="caution">
    <text evidence="1">The sequence shown here is derived from an EMBL/GenBank/DDBJ whole genome shotgun (WGS) entry which is preliminary data.</text>
</comment>
<organism evidence="1 2">
    <name type="scientific">Corchorus olitorius</name>
    <dbReference type="NCBI Taxonomy" id="93759"/>
    <lineage>
        <taxon>Eukaryota</taxon>
        <taxon>Viridiplantae</taxon>
        <taxon>Streptophyta</taxon>
        <taxon>Embryophyta</taxon>
        <taxon>Tracheophyta</taxon>
        <taxon>Spermatophyta</taxon>
        <taxon>Magnoliopsida</taxon>
        <taxon>eudicotyledons</taxon>
        <taxon>Gunneridae</taxon>
        <taxon>Pentapetalae</taxon>
        <taxon>rosids</taxon>
        <taxon>malvids</taxon>
        <taxon>Malvales</taxon>
        <taxon>Malvaceae</taxon>
        <taxon>Grewioideae</taxon>
        <taxon>Apeibeae</taxon>
        <taxon>Corchorus</taxon>
    </lineage>
</organism>